<sequence length="52" mass="5716">MRKNKTGVVVVVVKKFGTRMPKPFAHSYIYIEGLEFSFLLVKSGGETDGGVP</sequence>
<evidence type="ECO:0000313" key="1">
    <source>
        <dbReference type="EMBL" id="MEV4910927.1"/>
    </source>
</evidence>
<gene>
    <name evidence="1" type="ORF">MRBLBA1_001572</name>
</gene>
<reference evidence="1 2" key="1">
    <citation type="journal article" date="2023" name="Proc. Natl. Acad. Sci. U.S.A.">
        <title>Bacterial tolerance to host-exuded specialized metabolites structures the maize root microbiome.</title>
        <authorList>
            <person name="Thoenen L."/>
            <person name="Giroud C."/>
            <person name="Kreuzer M."/>
            <person name="Waelchli J."/>
            <person name="Gfeller V."/>
            <person name="Deslandes-Herold G."/>
            <person name="Mateo P."/>
            <person name="Robert C.A.M."/>
            <person name="Ahrens C.H."/>
            <person name="Rubio-Somoza I."/>
            <person name="Bruggmann R."/>
            <person name="Erb M."/>
            <person name="Schlaeppi K."/>
        </authorList>
    </citation>
    <scope>NUCLEOTIDE SEQUENCE [LARGE SCALE GENOMIC DNA]</scope>
    <source>
        <strain evidence="1 2">LBA1-1-1.1</strain>
    </source>
</reference>
<name>A0ABV3I9U0_9BACI</name>
<accession>A0ABV3I9U0</accession>
<evidence type="ECO:0000313" key="2">
    <source>
        <dbReference type="Proteomes" id="UP001552502"/>
    </source>
</evidence>
<dbReference type="EMBL" id="JBEGIE010000001">
    <property type="protein sequence ID" value="MEV4910927.1"/>
    <property type="molecule type" value="Genomic_DNA"/>
</dbReference>
<protein>
    <submittedName>
        <fullName evidence="1">Uncharacterized protein</fullName>
    </submittedName>
</protein>
<organism evidence="1 2">
    <name type="scientific">Bacillus proteolyticus</name>
    <dbReference type="NCBI Taxonomy" id="2026192"/>
    <lineage>
        <taxon>Bacteria</taxon>
        <taxon>Bacillati</taxon>
        <taxon>Bacillota</taxon>
        <taxon>Bacilli</taxon>
        <taxon>Bacillales</taxon>
        <taxon>Bacillaceae</taxon>
        <taxon>Bacillus</taxon>
        <taxon>Bacillus cereus group</taxon>
    </lineage>
</organism>
<proteinExistence type="predicted"/>
<comment type="caution">
    <text evidence="1">The sequence shown here is derived from an EMBL/GenBank/DDBJ whole genome shotgun (WGS) entry which is preliminary data.</text>
</comment>
<dbReference type="RefSeq" id="WP_199639640.1">
    <property type="nucleotide sequence ID" value="NZ_JBEGIE010000001.1"/>
</dbReference>
<dbReference type="Proteomes" id="UP001552502">
    <property type="component" value="Unassembled WGS sequence"/>
</dbReference>
<keyword evidence="2" id="KW-1185">Reference proteome</keyword>